<dbReference type="SUPFAM" id="SSF47240">
    <property type="entry name" value="Ferritin-like"/>
    <property type="match status" value="1"/>
</dbReference>
<dbReference type="Proteomes" id="UP001197378">
    <property type="component" value="Unassembled WGS sequence"/>
</dbReference>
<dbReference type="CDD" id="cd00657">
    <property type="entry name" value="Ferritin_like"/>
    <property type="match status" value="1"/>
</dbReference>
<accession>A0AAE2YSH8</accession>
<comment type="caution">
    <text evidence="1">The sequence shown here is derived from an EMBL/GenBank/DDBJ whole genome shotgun (WGS) entry which is preliminary data.</text>
</comment>
<evidence type="ECO:0000313" key="2">
    <source>
        <dbReference type="Proteomes" id="UP001197378"/>
    </source>
</evidence>
<proteinExistence type="predicted"/>
<dbReference type="InterPro" id="IPR009078">
    <property type="entry name" value="Ferritin-like_SF"/>
</dbReference>
<dbReference type="AlphaFoldDB" id="A0AAE2YSH8"/>
<sequence length="273" mass="31704">MTAQGHRELFCEFFHATHIDFDPARIDWPDLDPAAEQRLKSLPFWGEAVATESVTARMVQHMADAEADPLVKAAIALDGFEERRHAELLQALVNHYGIAIPPMPTPPPIRDPYWEFLFTGYGECLDSYFAFGLFAAARDSGFFPEALVKIFDPIMQEEARHIIFFINWLHWYRQQLPWWKKIQLEYRRLQVIALQAWARIQTARGMDNGGEENFTMTGHEQVSQDMSLTKLLALCRSENERRFAPYDARLLRPKLAPRIANFLFFFLSRRKAA</sequence>
<evidence type="ECO:0000313" key="1">
    <source>
        <dbReference type="EMBL" id="MBU2789000.1"/>
    </source>
</evidence>
<gene>
    <name evidence="1" type="ORF">HFQ13_12440</name>
</gene>
<protein>
    <submittedName>
        <fullName evidence="1">Ferritin-like domain-containing protein</fullName>
    </submittedName>
</protein>
<name>A0AAE2YSH8_9PROT</name>
<organism evidence="1 2">
    <name type="scientific">Igneacidithiobacillus copahuensis</name>
    <dbReference type="NCBI Taxonomy" id="2724909"/>
    <lineage>
        <taxon>Bacteria</taxon>
        <taxon>Pseudomonadati</taxon>
        <taxon>Pseudomonadota</taxon>
        <taxon>Acidithiobacillia</taxon>
        <taxon>Acidithiobacillales</taxon>
        <taxon>Acidithiobacillaceae</taxon>
        <taxon>Igneacidithiobacillus</taxon>
    </lineage>
</organism>
<dbReference type="EMBL" id="JAAXYO010000180">
    <property type="protein sequence ID" value="MBU2789000.1"/>
    <property type="molecule type" value="Genomic_DNA"/>
</dbReference>
<reference evidence="1" key="1">
    <citation type="journal article" date="2021" name="ISME J.">
        <title>Genomic evolution of the class Acidithiobacillia: deep-branching Proteobacteria living in extreme acidic conditions.</title>
        <authorList>
            <person name="Moya-Beltran A."/>
            <person name="Beard S."/>
            <person name="Rojas-Villalobos C."/>
            <person name="Issotta F."/>
            <person name="Gallardo Y."/>
            <person name="Ulloa R."/>
            <person name="Giaveno A."/>
            <person name="Degli Esposti M."/>
            <person name="Johnson D.B."/>
            <person name="Quatrini R."/>
        </authorList>
    </citation>
    <scope>NUCLEOTIDE SEQUENCE</scope>
    <source>
        <strain evidence="1">VAN18-1</strain>
    </source>
</reference>
<keyword evidence="2" id="KW-1185">Reference proteome</keyword>